<dbReference type="Proteomes" id="UP001595868">
    <property type="component" value="Unassembled WGS sequence"/>
</dbReference>
<dbReference type="RefSeq" id="WP_377544389.1">
    <property type="nucleotide sequence ID" value="NZ_JBHSBN010000006.1"/>
</dbReference>
<dbReference type="EMBL" id="JBHSBN010000006">
    <property type="protein sequence ID" value="MFC4106460.1"/>
    <property type="molecule type" value="Genomic_DNA"/>
</dbReference>
<reference evidence="2" key="1">
    <citation type="journal article" date="2019" name="Int. J. Syst. Evol. Microbiol.">
        <title>The Global Catalogue of Microorganisms (GCM) 10K type strain sequencing project: providing services to taxonomists for standard genome sequencing and annotation.</title>
        <authorList>
            <consortium name="The Broad Institute Genomics Platform"/>
            <consortium name="The Broad Institute Genome Sequencing Center for Infectious Disease"/>
            <person name="Wu L."/>
            <person name="Ma J."/>
        </authorList>
    </citation>
    <scope>NUCLEOTIDE SEQUENCE [LARGE SCALE GENOMIC DNA]</scope>
    <source>
        <strain evidence="2">2902at01</strain>
    </source>
</reference>
<evidence type="ECO:0008006" key="3">
    <source>
        <dbReference type="Google" id="ProtNLM"/>
    </source>
</evidence>
<comment type="caution">
    <text evidence="1">The sequence shown here is derived from an EMBL/GenBank/DDBJ whole genome shotgun (WGS) entry which is preliminary data.</text>
</comment>
<protein>
    <recommendedName>
        <fullName evidence="3">Roadblock/LC7 domain-containing protein</fullName>
    </recommendedName>
</protein>
<sequence length="48" mass="4599">MMVLCADGATVLAAMVGREDAVACAGALSAAFRAAAELMAGRGGTGGR</sequence>
<accession>A0ABV8KKQ5</accession>
<evidence type="ECO:0000313" key="1">
    <source>
        <dbReference type="EMBL" id="MFC4106460.1"/>
    </source>
</evidence>
<proteinExistence type="predicted"/>
<evidence type="ECO:0000313" key="2">
    <source>
        <dbReference type="Proteomes" id="UP001595868"/>
    </source>
</evidence>
<gene>
    <name evidence="1" type="ORF">ACFOX0_10995</name>
</gene>
<keyword evidence="2" id="KW-1185">Reference proteome</keyword>
<name>A0ABV8KKQ5_9ACTN</name>
<organism evidence="1 2">
    <name type="scientific">Micromonospora zhanjiangensis</name>
    <dbReference type="NCBI Taxonomy" id="1522057"/>
    <lineage>
        <taxon>Bacteria</taxon>
        <taxon>Bacillati</taxon>
        <taxon>Actinomycetota</taxon>
        <taxon>Actinomycetes</taxon>
        <taxon>Micromonosporales</taxon>
        <taxon>Micromonosporaceae</taxon>
        <taxon>Micromonospora</taxon>
    </lineage>
</organism>